<keyword evidence="1" id="KW-0812">Transmembrane</keyword>
<dbReference type="EMBL" id="GG738845">
    <property type="protein sequence ID" value="EFC50804.1"/>
    <property type="molecule type" value="Genomic_DNA"/>
</dbReference>
<sequence>MPEIESDWHKRFRAAKMHVHRYYIFYTISAPIVVWLTSNYFVRGGANSEKVINSQSLYSWKRECEKGGKAKIEKLNLDLKTEMQKNVPLRDTVVSLYPLNHQQSNVASFSMTKEEQVKFLEELFPDLVQKFKSQRGIL</sequence>
<evidence type="ECO:0000256" key="1">
    <source>
        <dbReference type="SAM" id="Phobius"/>
    </source>
</evidence>
<proteinExistence type="predicted"/>
<reference evidence="2 3" key="1">
    <citation type="journal article" date="2010" name="Cell">
        <title>The genome of Naegleria gruberi illuminates early eukaryotic versatility.</title>
        <authorList>
            <person name="Fritz-Laylin L.K."/>
            <person name="Prochnik S.E."/>
            <person name="Ginger M.L."/>
            <person name="Dacks J.B."/>
            <person name="Carpenter M.L."/>
            <person name="Field M.C."/>
            <person name="Kuo A."/>
            <person name="Paredez A."/>
            <person name="Chapman J."/>
            <person name="Pham J."/>
            <person name="Shu S."/>
            <person name="Neupane R."/>
            <person name="Cipriano M."/>
            <person name="Mancuso J."/>
            <person name="Tu H."/>
            <person name="Salamov A."/>
            <person name="Lindquist E."/>
            <person name="Shapiro H."/>
            <person name="Lucas S."/>
            <person name="Grigoriev I.V."/>
            <person name="Cande W.Z."/>
            <person name="Fulton C."/>
            <person name="Rokhsar D.S."/>
            <person name="Dawson S.C."/>
        </authorList>
    </citation>
    <scope>NUCLEOTIDE SEQUENCE [LARGE SCALE GENOMIC DNA]</scope>
    <source>
        <strain evidence="2 3">NEG-M</strain>
    </source>
</reference>
<accession>D2UYJ5</accession>
<organism evidence="3">
    <name type="scientific">Naegleria gruberi</name>
    <name type="common">Amoeba</name>
    <dbReference type="NCBI Taxonomy" id="5762"/>
    <lineage>
        <taxon>Eukaryota</taxon>
        <taxon>Discoba</taxon>
        <taxon>Heterolobosea</taxon>
        <taxon>Tetramitia</taxon>
        <taxon>Eutetramitia</taxon>
        <taxon>Vahlkampfiidae</taxon>
        <taxon>Naegleria</taxon>
    </lineage>
</organism>
<dbReference type="Proteomes" id="UP000006671">
    <property type="component" value="Unassembled WGS sequence"/>
</dbReference>
<dbReference type="OMA" id="WKRECEK"/>
<feature type="transmembrane region" description="Helical" evidence="1">
    <location>
        <begin position="21"/>
        <end position="42"/>
    </location>
</feature>
<evidence type="ECO:0000313" key="3">
    <source>
        <dbReference type="Proteomes" id="UP000006671"/>
    </source>
</evidence>
<name>D2UYJ5_NAEGR</name>
<dbReference type="AlphaFoldDB" id="D2UYJ5"/>
<evidence type="ECO:0000313" key="2">
    <source>
        <dbReference type="EMBL" id="EFC50804.1"/>
    </source>
</evidence>
<dbReference type="InParanoid" id="D2UYJ5"/>
<dbReference type="KEGG" id="ngr:NAEGRDRAFT_61490"/>
<protein>
    <submittedName>
        <fullName evidence="2">Predicted protein</fullName>
    </submittedName>
</protein>
<keyword evidence="3" id="KW-1185">Reference proteome</keyword>
<dbReference type="GeneID" id="8859229"/>
<keyword evidence="1" id="KW-1133">Transmembrane helix</keyword>
<dbReference type="VEuPathDB" id="AmoebaDB:NAEGRDRAFT_61490"/>
<dbReference type="OrthoDB" id="10256444at2759"/>
<dbReference type="RefSeq" id="XP_002683548.1">
    <property type="nucleotide sequence ID" value="XM_002683502.1"/>
</dbReference>
<keyword evidence="1" id="KW-0472">Membrane</keyword>
<gene>
    <name evidence="2" type="ORF">NAEGRDRAFT_61490</name>
</gene>